<keyword evidence="3" id="KW-0285">Flavoprotein</keyword>
<dbReference type="AlphaFoldDB" id="A0A9P8A4R5"/>
<sequence>MSFSSGYPYSSNMREEATFKVLIVGAGIGGLMLGYCLERAGIDYVILERMNQFPLPRATIQLTSNTLHLIEQLGLLEEVMKIAKPVSQVLLRKHNMSIIGSIDCRYVKQRMREGCVQWGRYVLEVVSGNGGVQCRCANGHVEQGDVLVGADGAHSAVRQNMYKTLRDKGILPKVDSECLKFTQNAIMGSTEPMDEDLFPDVGKEFGDVHIVIGKESPYTMWISPALGNTINWCVTGPMLTTNRTEENFMVSGFGPEEAEKTCQMIKHLQIPYGGTLERLIKNTTRNNITKILVEEKYYKTWYYGRTVLIGEACHKFVSFSGQGAEQAILDAVSLVNLFHKIEHPYPLQAITNAFEKYHLERLPATKAAIQTSGQLAGLINRQGWSADLKRKMVFNLPTWVQAVSVDKMQVRPQLDFLPLIVDRGSKSVRSLSLKKRKRHVDTSDSFEVTPLMPSKTIKSEAPAAPSEAAKPDNSDNKKRKAEPSDSATTASTNTENGPGPAKKPKDKSAKSEKRRLRRQKERSNGSVCFACRKTGHSAKNCKESTGVGMCYSCGSLEHTTKDCKKLSKDGNRFKFATCFVCKEQGHLAGACPKNEKGLYPKGGSCRFCNKVDHLARDCTLTKEEVGTFTLGKIDLVQGADDDDFHIFVDEKRKLTEEQKAIKKMVKAPVKPAKKVVPAIMSLSMLSSTMKGSVLKTVRVAAITSASKPSAIWTSRFYSTENSNNNTKKDEPAAANGADTGASTAEAGAPADQADNGKAALEEALAAKDKQLLDCKDRLLRTLADMENLRTRTAKEVANSKDYSIQKFAKDLLDTADILTLAIKNVPQEEIAESSANTHLKNLHTGVSMTRDELLKTLKRYGVESFDPMNEKFDPNLHQANFQVPMPGKEPGTVFDVQKIGFMIKGRVLRPAQVGVVQSTD</sequence>
<comment type="function">
    <text evidence="12">Essential component of the PAM complex, a complex required for the translocation of transit peptide-containing proteins from the inner membrane into the mitochondrial matrix in an ATP-dependent manner.</text>
</comment>
<protein>
    <recommendedName>
        <fullName evidence="12">GrpE protein homolog</fullName>
    </recommendedName>
</protein>
<evidence type="ECO:0000259" key="15">
    <source>
        <dbReference type="PROSITE" id="PS50158"/>
    </source>
</evidence>
<dbReference type="InterPro" id="IPR001878">
    <property type="entry name" value="Znf_CCHC"/>
</dbReference>
<gene>
    <name evidence="16" type="ORF">KVV02_005277</name>
</gene>
<evidence type="ECO:0000256" key="1">
    <source>
        <dbReference type="ARBA" id="ARBA00004305"/>
    </source>
</evidence>
<dbReference type="InterPro" id="IPR036188">
    <property type="entry name" value="FAD/NAD-bd_sf"/>
</dbReference>
<evidence type="ECO:0000256" key="8">
    <source>
        <dbReference type="ARBA" id="ARBA00022833"/>
    </source>
</evidence>
<dbReference type="GO" id="GO:0016491">
    <property type="term" value="F:oxidoreductase activity"/>
    <property type="evidence" value="ECO:0007669"/>
    <property type="project" value="UniProtKB-KW"/>
</dbReference>
<dbReference type="GO" id="GO:0000774">
    <property type="term" value="F:adenyl-nucleotide exchange factor activity"/>
    <property type="evidence" value="ECO:0007669"/>
    <property type="project" value="InterPro"/>
</dbReference>
<dbReference type="PRINTS" id="PR00773">
    <property type="entry name" value="GRPEPROTEIN"/>
</dbReference>
<dbReference type="GO" id="GO:0006457">
    <property type="term" value="P:protein folding"/>
    <property type="evidence" value="ECO:0007669"/>
    <property type="project" value="InterPro"/>
</dbReference>
<evidence type="ECO:0000256" key="14">
    <source>
        <dbReference type="SAM" id="MobiDB-lite"/>
    </source>
</evidence>
<evidence type="ECO:0000313" key="16">
    <source>
        <dbReference type="EMBL" id="KAG9322394.1"/>
    </source>
</evidence>
<dbReference type="Gene3D" id="3.50.50.60">
    <property type="entry name" value="FAD/NAD(P)-binding domain"/>
    <property type="match status" value="1"/>
</dbReference>
<dbReference type="InterPro" id="IPR013805">
    <property type="entry name" value="GrpE_CC"/>
</dbReference>
<keyword evidence="4" id="KW-0479">Metal-binding</keyword>
<dbReference type="EMBL" id="JAIFTL010000149">
    <property type="protein sequence ID" value="KAG9322394.1"/>
    <property type="molecule type" value="Genomic_DNA"/>
</dbReference>
<evidence type="ECO:0000256" key="2">
    <source>
        <dbReference type="ARBA" id="ARBA00009054"/>
    </source>
</evidence>
<name>A0A9P8A4R5_MORAP</name>
<dbReference type="PANTHER" id="PTHR21237">
    <property type="entry name" value="GRPE PROTEIN"/>
    <property type="match status" value="1"/>
</dbReference>
<dbReference type="InterPro" id="IPR009012">
    <property type="entry name" value="GrpE_head"/>
</dbReference>
<evidence type="ECO:0000256" key="6">
    <source>
        <dbReference type="ARBA" id="ARBA00022771"/>
    </source>
</evidence>
<dbReference type="GO" id="GO:0008270">
    <property type="term" value="F:zinc ion binding"/>
    <property type="evidence" value="ECO:0007669"/>
    <property type="project" value="UniProtKB-KW"/>
</dbReference>
<reference evidence="16" key="1">
    <citation type="submission" date="2021-07" db="EMBL/GenBank/DDBJ databases">
        <title>Draft genome of Mortierella alpina, strain LL118, isolated from an aspen leaf litter sample.</title>
        <authorList>
            <person name="Yang S."/>
            <person name="Vinatzer B.A."/>
        </authorList>
    </citation>
    <scope>NUCLEOTIDE SEQUENCE</scope>
    <source>
        <strain evidence="16">LL118</strain>
    </source>
</reference>
<evidence type="ECO:0000256" key="3">
    <source>
        <dbReference type="ARBA" id="ARBA00022630"/>
    </source>
</evidence>
<dbReference type="GO" id="GO:0003676">
    <property type="term" value="F:nucleic acid binding"/>
    <property type="evidence" value="ECO:0007669"/>
    <property type="project" value="InterPro"/>
</dbReference>
<dbReference type="Gene3D" id="3.90.20.20">
    <property type="match status" value="1"/>
</dbReference>
<proteinExistence type="inferred from homology"/>
<dbReference type="FunFam" id="2.30.22.10:FF:000002">
    <property type="entry name" value="GrpE protein homolog"/>
    <property type="match status" value="1"/>
</dbReference>
<comment type="subcellular location">
    <subcellularLocation>
        <location evidence="1 12">Mitochondrion matrix</location>
    </subcellularLocation>
</comment>
<dbReference type="SUPFAM" id="SSF58014">
    <property type="entry name" value="Coiled-coil domain of nucleotide exchange factor GrpE"/>
    <property type="match status" value="1"/>
</dbReference>
<evidence type="ECO:0000313" key="17">
    <source>
        <dbReference type="Proteomes" id="UP000717515"/>
    </source>
</evidence>
<dbReference type="SMART" id="SM00343">
    <property type="entry name" value="ZnF_C2HC"/>
    <property type="match status" value="4"/>
</dbReference>
<dbReference type="InterPro" id="IPR000740">
    <property type="entry name" value="GrpE"/>
</dbReference>
<dbReference type="Pfam" id="PF01494">
    <property type="entry name" value="FAD_binding_3"/>
    <property type="match status" value="2"/>
</dbReference>
<dbReference type="InterPro" id="IPR036875">
    <property type="entry name" value="Znf_CCHC_sf"/>
</dbReference>
<dbReference type="PROSITE" id="PS50158">
    <property type="entry name" value="ZF_CCHC"/>
    <property type="match status" value="3"/>
</dbReference>
<dbReference type="SUPFAM" id="SSF51905">
    <property type="entry name" value="FAD/NAD(P)-binding domain"/>
    <property type="match status" value="1"/>
</dbReference>
<evidence type="ECO:0000256" key="10">
    <source>
        <dbReference type="ARBA" id="ARBA00023186"/>
    </source>
</evidence>
<feature type="compositionally biased region" description="Polar residues" evidence="14">
    <location>
        <begin position="485"/>
        <end position="496"/>
    </location>
</feature>
<feature type="compositionally biased region" description="Low complexity" evidence="14">
    <location>
        <begin position="459"/>
        <end position="468"/>
    </location>
</feature>
<keyword evidence="5" id="KW-0677">Repeat</keyword>
<feature type="region of interest" description="Disordered" evidence="14">
    <location>
        <begin position="432"/>
        <end position="521"/>
    </location>
</feature>
<dbReference type="Proteomes" id="UP000717515">
    <property type="component" value="Unassembled WGS sequence"/>
</dbReference>
<dbReference type="GO" id="GO:0071949">
    <property type="term" value="F:FAD binding"/>
    <property type="evidence" value="ECO:0007669"/>
    <property type="project" value="InterPro"/>
</dbReference>
<dbReference type="SUPFAM" id="SSF51064">
    <property type="entry name" value="Head domain of nucleotide exchange factor GrpE"/>
    <property type="match status" value="1"/>
</dbReference>
<comment type="similarity">
    <text evidence="2 13">Belongs to the GrpE family.</text>
</comment>
<keyword evidence="6 11" id="KW-0863">Zinc-finger</keyword>
<dbReference type="GO" id="GO:0042803">
    <property type="term" value="F:protein homodimerization activity"/>
    <property type="evidence" value="ECO:0007669"/>
    <property type="project" value="InterPro"/>
</dbReference>
<feature type="domain" description="CCHC-type" evidence="15">
    <location>
        <begin position="550"/>
        <end position="565"/>
    </location>
</feature>
<keyword evidence="7" id="KW-0274">FAD</keyword>
<dbReference type="GO" id="GO:0001405">
    <property type="term" value="C:PAM complex, Tim23 associated import motor"/>
    <property type="evidence" value="ECO:0007669"/>
    <property type="project" value="TreeGrafter"/>
</dbReference>
<dbReference type="PANTHER" id="PTHR21237:SF23">
    <property type="entry name" value="GRPE PROTEIN HOMOLOG, MITOCHONDRIAL"/>
    <property type="match status" value="1"/>
</dbReference>
<dbReference type="Pfam" id="PF01025">
    <property type="entry name" value="GrpE"/>
    <property type="match status" value="1"/>
</dbReference>
<dbReference type="GO" id="GO:0030150">
    <property type="term" value="P:protein import into mitochondrial matrix"/>
    <property type="evidence" value="ECO:0007669"/>
    <property type="project" value="TreeGrafter"/>
</dbReference>
<evidence type="ECO:0000256" key="5">
    <source>
        <dbReference type="ARBA" id="ARBA00022737"/>
    </source>
</evidence>
<evidence type="ECO:0000256" key="12">
    <source>
        <dbReference type="RuleBase" id="RU000640"/>
    </source>
</evidence>
<comment type="caution">
    <text evidence="16">The sequence shown here is derived from an EMBL/GenBank/DDBJ whole genome shotgun (WGS) entry which is preliminary data.</text>
</comment>
<feature type="domain" description="CCHC-type" evidence="15">
    <location>
        <begin position="528"/>
        <end position="543"/>
    </location>
</feature>
<evidence type="ECO:0000256" key="9">
    <source>
        <dbReference type="ARBA" id="ARBA00023002"/>
    </source>
</evidence>
<dbReference type="GO" id="GO:0051082">
    <property type="term" value="F:unfolded protein binding"/>
    <property type="evidence" value="ECO:0007669"/>
    <property type="project" value="TreeGrafter"/>
</dbReference>
<evidence type="ECO:0000256" key="13">
    <source>
        <dbReference type="RuleBase" id="RU004478"/>
    </source>
</evidence>
<dbReference type="CDD" id="cd00446">
    <property type="entry name" value="GrpE"/>
    <property type="match status" value="1"/>
</dbReference>
<keyword evidence="8" id="KW-0862">Zinc</keyword>
<feature type="domain" description="CCHC-type" evidence="15">
    <location>
        <begin position="578"/>
        <end position="593"/>
    </location>
</feature>
<accession>A0A9P8A4R5</accession>
<dbReference type="HAMAP" id="MF_01151">
    <property type="entry name" value="GrpE"/>
    <property type="match status" value="1"/>
</dbReference>
<keyword evidence="12" id="KW-0496">Mitochondrion</keyword>
<dbReference type="Gene3D" id="2.30.22.10">
    <property type="entry name" value="Head domain of nucleotide exchange factor GrpE"/>
    <property type="match status" value="1"/>
</dbReference>
<feature type="region of interest" description="Disordered" evidence="14">
    <location>
        <begin position="719"/>
        <end position="755"/>
    </location>
</feature>
<evidence type="ECO:0000256" key="4">
    <source>
        <dbReference type="ARBA" id="ARBA00022723"/>
    </source>
</evidence>
<dbReference type="Pfam" id="PF00098">
    <property type="entry name" value="zf-CCHC"/>
    <property type="match status" value="2"/>
</dbReference>
<dbReference type="PROSITE" id="PS01071">
    <property type="entry name" value="GRPE"/>
    <property type="match status" value="1"/>
</dbReference>
<keyword evidence="9" id="KW-0560">Oxidoreductase</keyword>
<evidence type="ECO:0000256" key="11">
    <source>
        <dbReference type="PROSITE-ProRule" id="PRU00047"/>
    </source>
</evidence>
<dbReference type="InterPro" id="IPR002938">
    <property type="entry name" value="FAD-bd"/>
</dbReference>
<evidence type="ECO:0000256" key="7">
    <source>
        <dbReference type="ARBA" id="ARBA00022827"/>
    </source>
</evidence>
<keyword evidence="10 12" id="KW-0143">Chaperone</keyword>
<dbReference type="SUPFAM" id="SSF57756">
    <property type="entry name" value="Retrovirus zinc finger-like domains"/>
    <property type="match status" value="2"/>
</dbReference>
<dbReference type="FunFam" id="4.10.60.10:FF:000091">
    <property type="entry name" value="Zinc finger CCHC-type-containing 9"/>
    <property type="match status" value="1"/>
</dbReference>
<organism evidence="16 17">
    <name type="scientific">Mortierella alpina</name>
    <name type="common">Oleaginous fungus</name>
    <name type="synonym">Mortierella renispora</name>
    <dbReference type="NCBI Taxonomy" id="64518"/>
    <lineage>
        <taxon>Eukaryota</taxon>
        <taxon>Fungi</taxon>
        <taxon>Fungi incertae sedis</taxon>
        <taxon>Mucoromycota</taxon>
        <taxon>Mortierellomycotina</taxon>
        <taxon>Mortierellomycetes</taxon>
        <taxon>Mortierellales</taxon>
        <taxon>Mortierellaceae</taxon>
        <taxon>Mortierella</taxon>
    </lineage>
</organism>
<dbReference type="Gene3D" id="4.10.60.10">
    <property type="entry name" value="Zinc finger, CCHC-type"/>
    <property type="match status" value="2"/>
</dbReference>
<dbReference type="GO" id="GO:0051087">
    <property type="term" value="F:protein-folding chaperone binding"/>
    <property type="evidence" value="ECO:0007669"/>
    <property type="project" value="InterPro"/>
</dbReference>